<sequence length="93" mass="10768">MFFGFLFCFTQRLLPTIKFINSRQAISIINKFMSAQMTNLLLKEKADLPFGHSDSQIVNNFNANRRCCSVEKCRILNTHPGPCNNGVWLRERN</sequence>
<dbReference type="EMBL" id="CADCXU010031940">
    <property type="protein sequence ID" value="CAB0017763.1"/>
    <property type="molecule type" value="Genomic_DNA"/>
</dbReference>
<reference evidence="1 2" key="1">
    <citation type="submission" date="2020-02" db="EMBL/GenBank/DDBJ databases">
        <authorList>
            <person name="Ferguson B K."/>
        </authorList>
    </citation>
    <scope>NUCLEOTIDE SEQUENCE [LARGE SCALE GENOMIC DNA]</scope>
</reference>
<keyword evidence="2" id="KW-1185">Reference proteome</keyword>
<proteinExistence type="predicted"/>
<protein>
    <submittedName>
        <fullName evidence="1">Uncharacterized protein</fullName>
    </submittedName>
</protein>
<name>A0A6H5HNF3_9HEMI</name>
<feature type="non-terminal residue" evidence="1">
    <location>
        <position position="93"/>
    </location>
</feature>
<evidence type="ECO:0000313" key="2">
    <source>
        <dbReference type="Proteomes" id="UP000479000"/>
    </source>
</evidence>
<accession>A0A6H5HNF3</accession>
<dbReference type="Proteomes" id="UP000479000">
    <property type="component" value="Unassembled WGS sequence"/>
</dbReference>
<gene>
    <name evidence="1" type="ORF">NTEN_LOCUS21712</name>
</gene>
<evidence type="ECO:0000313" key="1">
    <source>
        <dbReference type="EMBL" id="CAB0017763.1"/>
    </source>
</evidence>
<organism evidence="1 2">
    <name type="scientific">Nesidiocoris tenuis</name>
    <dbReference type="NCBI Taxonomy" id="355587"/>
    <lineage>
        <taxon>Eukaryota</taxon>
        <taxon>Metazoa</taxon>
        <taxon>Ecdysozoa</taxon>
        <taxon>Arthropoda</taxon>
        <taxon>Hexapoda</taxon>
        <taxon>Insecta</taxon>
        <taxon>Pterygota</taxon>
        <taxon>Neoptera</taxon>
        <taxon>Paraneoptera</taxon>
        <taxon>Hemiptera</taxon>
        <taxon>Heteroptera</taxon>
        <taxon>Panheteroptera</taxon>
        <taxon>Cimicomorpha</taxon>
        <taxon>Miridae</taxon>
        <taxon>Dicyphina</taxon>
        <taxon>Nesidiocoris</taxon>
    </lineage>
</organism>
<dbReference type="AlphaFoldDB" id="A0A6H5HNF3"/>